<evidence type="ECO:0000256" key="2">
    <source>
        <dbReference type="ARBA" id="ARBA00007968"/>
    </source>
</evidence>
<dbReference type="GO" id="GO:0019005">
    <property type="term" value="C:SCF ubiquitin ligase complex"/>
    <property type="evidence" value="ECO:0007669"/>
    <property type="project" value="TreeGrafter"/>
</dbReference>
<evidence type="ECO:0000313" key="10">
    <source>
        <dbReference type="EMBL" id="PKX94514.1"/>
    </source>
</evidence>
<feature type="region of interest" description="Disordered" evidence="8">
    <location>
        <begin position="1"/>
        <end position="21"/>
    </location>
</feature>
<feature type="region of interest" description="Disordered" evidence="8">
    <location>
        <begin position="380"/>
        <end position="403"/>
    </location>
</feature>
<dbReference type="InterPro" id="IPR036322">
    <property type="entry name" value="WD40_repeat_dom_sf"/>
</dbReference>
<dbReference type="Pfam" id="PF12937">
    <property type="entry name" value="F-box-like"/>
    <property type="match status" value="1"/>
</dbReference>
<dbReference type="PANTHER" id="PTHR12874:SF9">
    <property type="entry name" value="F-BOX ONLY PROTEIN 48"/>
    <property type="match status" value="1"/>
</dbReference>
<comment type="subunit">
    <text evidence="3">Component of the SCF(sconB) E3 ubiquitin ligase complex.</text>
</comment>
<dbReference type="InterPro" id="IPR001810">
    <property type="entry name" value="F-box_dom"/>
</dbReference>
<dbReference type="Proteomes" id="UP000234474">
    <property type="component" value="Unassembled WGS sequence"/>
</dbReference>
<comment type="function">
    <text evidence="1">Component of the SCF(sconB) E3 ubiquitin ligase complex involved in the regulation of sulfur metabolite repression, probably by mediating the inactivation or degradation of the metR transcription factor.</text>
</comment>
<dbReference type="AlphaFoldDB" id="A0A2I1CA68"/>
<feature type="compositionally biased region" description="Low complexity" evidence="8">
    <location>
        <begin position="384"/>
        <end position="397"/>
    </location>
</feature>
<reference evidence="11" key="1">
    <citation type="journal article" date="2018" name="Proc. Natl. Acad. Sci. U.S.A.">
        <title>Linking secondary metabolites to gene clusters through genome sequencing of six diverse Aspergillus species.</title>
        <authorList>
            <person name="Kaerboelling I."/>
            <person name="Vesth T.C."/>
            <person name="Frisvad J.C."/>
            <person name="Nybo J.L."/>
            <person name="Theobald S."/>
            <person name="Kuo A."/>
            <person name="Bowyer P."/>
            <person name="Matsuda Y."/>
            <person name="Mondo S."/>
            <person name="Lyhne E.K."/>
            <person name="Kogle M.E."/>
            <person name="Clum A."/>
            <person name="Lipzen A."/>
            <person name="Salamov A."/>
            <person name="Ngan C.Y."/>
            <person name="Daum C."/>
            <person name="Chiniquy J."/>
            <person name="Barry K."/>
            <person name="LaButti K."/>
            <person name="Haridas S."/>
            <person name="Simmons B.A."/>
            <person name="Magnuson J.K."/>
            <person name="Mortensen U.H."/>
            <person name="Larsen T.O."/>
            <person name="Grigoriev I.V."/>
            <person name="Baker S.E."/>
            <person name="Andersen M.R."/>
        </authorList>
    </citation>
    <scope>NUCLEOTIDE SEQUENCE [LARGE SCALE GENOMIC DNA]</scope>
    <source>
        <strain evidence="11">IBT 16806</strain>
    </source>
</reference>
<accession>A0A2I1CA68</accession>
<comment type="similarity">
    <text evidence="2">Belongs to the WD repeat MET30/SCONB/SCON-2 family.</text>
</comment>
<dbReference type="STRING" id="1392255.A0A2I1CA68"/>
<dbReference type="RefSeq" id="XP_024683109.1">
    <property type="nucleotide sequence ID" value="XM_024823465.1"/>
</dbReference>
<protein>
    <recommendedName>
        <fullName evidence="4">Probable E3 ubiquitin ligase complex SCF subunit sconB</fullName>
    </recommendedName>
    <alternativeName>
        <fullName evidence="6">Sulfur controller B</fullName>
    </alternativeName>
    <alternativeName>
        <fullName evidence="5">Sulfur metabolite repression control protein B</fullName>
    </alternativeName>
</protein>
<evidence type="ECO:0000313" key="11">
    <source>
        <dbReference type="Proteomes" id="UP000234474"/>
    </source>
</evidence>
<dbReference type="SMART" id="SM00256">
    <property type="entry name" value="FBOX"/>
    <property type="match status" value="1"/>
</dbReference>
<dbReference type="Gene3D" id="2.130.10.10">
    <property type="entry name" value="YVTN repeat-like/Quinoprotein amine dehydrogenase"/>
    <property type="match status" value="2"/>
</dbReference>
<name>A0A2I1CA68_ASPN1</name>
<dbReference type="PANTHER" id="PTHR12874">
    <property type="entry name" value="F-BOX ONLY PROTEIN 48-RELATED"/>
    <property type="match status" value="1"/>
</dbReference>
<evidence type="ECO:0000259" key="9">
    <source>
        <dbReference type="PROSITE" id="PS50181"/>
    </source>
</evidence>
<dbReference type="EMBL" id="MSZS01000004">
    <property type="protein sequence ID" value="PKX94514.1"/>
    <property type="molecule type" value="Genomic_DNA"/>
</dbReference>
<dbReference type="PROSITE" id="PS50294">
    <property type="entry name" value="WD_REPEATS_REGION"/>
    <property type="match status" value="1"/>
</dbReference>
<dbReference type="OMA" id="RHNWSRG"/>
<feature type="repeat" description="WD" evidence="7">
    <location>
        <begin position="450"/>
        <end position="485"/>
    </location>
</feature>
<dbReference type="Gene3D" id="1.20.1280.50">
    <property type="match status" value="1"/>
</dbReference>
<sequence length="575" mass="63725">MSKRYLDSSNTDHQQPKRPRITQVDSQDRLSLLSDELLLQILSFLPIPSLLICQRVSRRFHALAGDSELWKRQYYSRWVRPRARRVANIRQATLSASWATYSPHVSTWLGHAHLAEEGKVTSWKRQYRLRHNWSKGICQVTEVELPQPAHSPMLIKFCAGFVFTADSEHGLRCWRASNQISCSARLPLVQSESETSAFPTALAVSRCLPQNLIKVTVGFADGRFGVYDMDTQSLCLRLRSFHAAFADGAITAMATSNSYLLMVSEHNDLSLYEMFLAEPEHSTRSNEANASKQSSGEDVKLLASLKADSILSPMSLSIRLAHSEIIASIVYSFFHIGCGWSLGIQELHFGKNGEQIGSRLASTVNAQYGAMPLHPLTRSRRGYSSSFQSEPSSGESQVELTEPSILHQEPPTSISYSHPYLLTSHADNTLTVYLVVSTGAKLFVKGGQRLWGHTSSVSAVQVSDRGKAISVSSRGDEIRVWELESLIPSLGSSKAARGENSIQVNPDNKPCKIHEGGPFLAGFLACQLCGPQLASGQKSREYARTGDCVGFDDERLLLSSRKETGTHLIEMYDFT</sequence>
<evidence type="ECO:0000256" key="3">
    <source>
        <dbReference type="ARBA" id="ARBA00011725"/>
    </source>
</evidence>
<organism evidence="10 11">
    <name type="scientific">Aspergillus novofumigatus (strain IBT 16806)</name>
    <dbReference type="NCBI Taxonomy" id="1392255"/>
    <lineage>
        <taxon>Eukaryota</taxon>
        <taxon>Fungi</taxon>
        <taxon>Dikarya</taxon>
        <taxon>Ascomycota</taxon>
        <taxon>Pezizomycotina</taxon>
        <taxon>Eurotiomycetes</taxon>
        <taxon>Eurotiomycetidae</taxon>
        <taxon>Eurotiales</taxon>
        <taxon>Aspergillaceae</taxon>
        <taxon>Aspergillus</taxon>
        <taxon>Aspergillus subgen. Fumigati</taxon>
    </lineage>
</organism>
<evidence type="ECO:0000256" key="1">
    <source>
        <dbReference type="ARBA" id="ARBA00002730"/>
    </source>
</evidence>
<dbReference type="SUPFAM" id="SSF50978">
    <property type="entry name" value="WD40 repeat-like"/>
    <property type="match status" value="1"/>
</dbReference>
<keyword evidence="7" id="KW-0853">WD repeat</keyword>
<keyword evidence="11" id="KW-1185">Reference proteome</keyword>
<gene>
    <name evidence="10" type="ORF">P174DRAFT_389876</name>
</gene>
<dbReference type="InterPro" id="IPR036047">
    <property type="entry name" value="F-box-like_dom_sf"/>
</dbReference>
<dbReference type="PROSITE" id="PS50082">
    <property type="entry name" value="WD_REPEATS_2"/>
    <property type="match status" value="1"/>
</dbReference>
<evidence type="ECO:0000256" key="6">
    <source>
        <dbReference type="ARBA" id="ARBA00032113"/>
    </source>
</evidence>
<evidence type="ECO:0000256" key="7">
    <source>
        <dbReference type="PROSITE-ProRule" id="PRU00221"/>
    </source>
</evidence>
<evidence type="ECO:0000256" key="5">
    <source>
        <dbReference type="ARBA" id="ARBA00030034"/>
    </source>
</evidence>
<dbReference type="Pfam" id="PF25499">
    <property type="entry name" value="Beta-prop_pof12"/>
    <property type="match status" value="1"/>
</dbReference>
<evidence type="ECO:0000256" key="4">
    <source>
        <dbReference type="ARBA" id="ARBA00015819"/>
    </source>
</evidence>
<comment type="caution">
    <text evidence="10">The sequence shown here is derived from an EMBL/GenBank/DDBJ whole genome shotgun (WGS) entry which is preliminary data.</text>
</comment>
<feature type="domain" description="F-box" evidence="9">
    <location>
        <begin position="27"/>
        <end position="73"/>
    </location>
</feature>
<dbReference type="GO" id="GO:0031146">
    <property type="term" value="P:SCF-dependent proteasomal ubiquitin-dependent protein catabolic process"/>
    <property type="evidence" value="ECO:0007669"/>
    <property type="project" value="TreeGrafter"/>
</dbReference>
<evidence type="ECO:0000256" key="8">
    <source>
        <dbReference type="SAM" id="MobiDB-lite"/>
    </source>
</evidence>
<dbReference type="PROSITE" id="PS50181">
    <property type="entry name" value="FBOX"/>
    <property type="match status" value="1"/>
</dbReference>
<dbReference type="OrthoDB" id="3219396at2759"/>
<dbReference type="VEuPathDB" id="FungiDB:P174DRAFT_389876"/>
<dbReference type="GO" id="GO:0005737">
    <property type="term" value="C:cytoplasm"/>
    <property type="evidence" value="ECO:0007669"/>
    <property type="project" value="TreeGrafter"/>
</dbReference>
<dbReference type="InterPro" id="IPR015943">
    <property type="entry name" value="WD40/YVTN_repeat-like_dom_sf"/>
</dbReference>
<dbReference type="GeneID" id="36530790"/>
<dbReference type="SUPFAM" id="SSF81383">
    <property type="entry name" value="F-box domain"/>
    <property type="match status" value="1"/>
</dbReference>
<dbReference type="InterPro" id="IPR001680">
    <property type="entry name" value="WD40_rpt"/>
</dbReference>
<proteinExistence type="inferred from homology"/>